<comment type="similarity">
    <text evidence="4">Belongs to the peptidase M29 family.</text>
</comment>
<dbReference type="Gene3D" id="3.40.1830.10">
    <property type="entry name" value="Thermophilic metalloprotease (M29)"/>
    <property type="match status" value="1"/>
</dbReference>
<protein>
    <submittedName>
        <fullName evidence="10">Aminopeptidase AmpS</fullName>
    </submittedName>
</protein>
<gene>
    <name evidence="10" type="primary">ampS</name>
    <name evidence="10" type="ORF">SLU01_32590</name>
</gene>
<dbReference type="Pfam" id="PF02073">
    <property type="entry name" value="Peptidase_M29"/>
    <property type="match status" value="1"/>
</dbReference>
<organism evidence="10 11">
    <name type="scientific">Sporosarcina luteola</name>
    <dbReference type="NCBI Taxonomy" id="582850"/>
    <lineage>
        <taxon>Bacteria</taxon>
        <taxon>Bacillati</taxon>
        <taxon>Bacillota</taxon>
        <taxon>Bacilli</taxon>
        <taxon>Bacillales</taxon>
        <taxon>Caryophanaceae</taxon>
        <taxon>Sporosarcina</taxon>
    </lineage>
</organism>
<comment type="cofactor">
    <cofactor evidence="3">
        <name>Zn(2+)</name>
        <dbReference type="ChEBI" id="CHEBI:29105"/>
    </cofactor>
</comment>
<dbReference type="GO" id="GO:0006508">
    <property type="term" value="P:proteolysis"/>
    <property type="evidence" value="ECO:0007669"/>
    <property type="project" value="UniProtKB-KW"/>
</dbReference>
<sequence>MLTFEQKLENYASLIVEIGSNIQKKQTLYISASIEALELVRKVADKAYSLGARNVIVDWADDELTKLRYEKAPAESFSDFPEWKVMEREKLAESGAAFVSIVSQSPDLLKGVDSSRIADAQKAAGKALSNYRKMMQADRFSWSVIAAPSKAWAAKMFPNLEEGEQVPALWEAIFAAVRADQADPVAAWKELDETLNSKADYLNKKAYTTLQYKAPGTNLTIDLPKGHIWCGGGSVNVDGNAFMANMPTEEVFTVPHKNGVNGYVKNTKPLSYGGNIIDDFTVTFEDGRITEISAGQGEEVLQQLIDTDEGARHLGEVALVPHASPISESGLLFYNTLFDENASNHLAIGSAYSFCLEGGKTMTSEEMEKNGLNQSITHVDFMIGSAEMDIDGVLADGTIEPVFRNGNWAF</sequence>
<dbReference type="GO" id="GO:0046872">
    <property type="term" value="F:metal ion binding"/>
    <property type="evidence" value="ECO:0007669"/>
    <property type="project" value="UniProtKB-KW"/>
</dbReference>
<name>A0A511ZBX3_9BACL</name>
<evidence type="ECO:0000313" key="11">
    <source>
        <dbReference type="Proteomes" id="UP000321901"/>
    </source>
</evidence>
<dbReference type="PANTHER" id="PTHR34448:SF3">
    <property type="entry name" value="AMINOPEPTIDASE AMPS"/>
    <property type="match status" value="1"/>
</dbReference>
<comment type="cofactor">
    <cofactor evidence="2">
        <name>Mg(2+)</name>
        <dbReference type="ChEBI" id="CHEBI:18420"/>
    </cofactor>
</comment>
<evidence type="ECO:0000256" key="1">
    <source>
        <dbReference type="ARBA" id="ARBA00001941"/>
    </source>
</evidence>
<keyword evidence="11" id="KW-1185">Reference proteome</keyword>
<dbReference type="EMBL" id="BJYL01000053">
    <property type="protein sequence ID" value="GEN84947.1"/>
    <property type="molecule type" value="Genomic_DNA"/>
</dbReference>
<evidence type="ECO:0000256" key="8">
    <source>
        <dbReference type="ARBA" id="ARBA00022801"/>
    </source>
</evidence>
<evidence type="ECO:0000256" key="3">
    <source>
        <dbReference type="ARBA" id="ARBA00001947"/>
    </source>
</evidence>
<keyword evidence="9" id="KW-0482">Metalloprotease</keyword>
<evidence type="ECO:0000256" key="4">
    <source>
        <dbReference type="ARBA" id="ARBA00008236"/>
    </source>
</evidence>
<evidence type="ECO:0000256" key="9">
    <source>
        <dbReference type="ARBA" id="ARBA00023049"/>
    </source>
</evidence>
<evidence type="ECO:0000256" key="6">
    <source>
        <dbReference type="ARBA" id="ARBA00022670"/>
    </source>
</evidence>
<dbReference type="OrthoDB" id="9803993at2"/>
<comment type="caution">
    <text evidence="10">The sequence shown here is derived from an EMBL/GenBank/DDBJ whole genome shotgun (WGS) entry which is preliminary data.</text>
</comment>
<dbReference type="RefSeq" id="WP_147060272.1">
    <property type="nucleotide sequence ID" value="NZ_BJYL01000053.1"/>
</dbReference>
<keyword evidence="7" id="KW-0479">Metal-binding</keyword>
<comment type="cofactor">
    <cofactor evidence="1">
        <name>Co(2+)</name>
        <dbReference type="ChEBI" id="CHEBI:48828"/>
    </cofactor>
</comment>
<evidence type="ECO:0000256" key="5">
    <source>
        <dbReference type="ARBA" id="ARBA00022438"/>
    </source>
</evidence>
<keyword evidence="6" id="KW-0645">Protease</keyword>
<evidence type="ECO:0000256" key="2">
    <source>
        <dbReference type="ARBA" id="ARBA00001946"/>
    </source>
</evidence>
<dbReference type="InterPro" id="IPR052170">
    <property type="entry name" value="M29_Exopeptidase"/>
</dbReference>
<evidence type="ECO:0000256" key="7">
    <source>
        <dbReference type="ARBA" id="ARBA00022723"/>
    </source>
</evidence>
<dbReference type="Proteomes" id="UP000321901">
    <property type="component" value="Unassembled WGS sequence"/>
</dbReference>
<dbReference type="InterPro" id="IPR035097">
    <property type="entry name" value="M29_N-terminal"/>
</dbReference>
<keyword evidence="8" id="KW-0378">Hydrolase</keyword>
<dbReference type="InterPro" id="IPR000787">
    <property type="entry name" value="Peptidase_M29"/>
</dbReference>
<evidence type="ECO:0000313" key="10">
    <source>
        <dbReference type="EMBL" id="GEN84947.1"/>
    </source>
</evidence>
<dbReference type="GO" id="GO:0008237">
    <property type="term" value="F:metallopeptidase activity"/>
    <property type="evidence" value="ECO:0007669"/>
    <property type="project" value="UniProtKB-KW"/>
</dbReference>
<dbReference type="GO" id="GO:0004177">
    <property type="term" value="F:aminopeptidase activity"/>
    <property type="evidence" value="ECO:0007669"/>
    <property type="project" value="UniProtKB-KW"/>
</dbReference>
<dbReference type="SUPFAM" id="SSF144052">
    <property type="entry name" value="Thermophilic metalloprotease-like"/>
    <property type="match status" value="1"/>
</dbReference>
<dbReference type="AlphaFoldDB" id="A0A511ZBX3"/>
<dbReference type="PRINTS" id="PR00919">
    <property type="entry name" value="THERMOPTASE"/>
</dbReference>
<dbReference type="PANTHER" id="PTHR34448">
    <property type="entry name" value="AMINOPEPTIDASE"/>
    <property type="match status" value="1"/>
</dbReference>
<accession>A0A511ZBX3</accession>
<reference evidence="10 11" key="1">
    <citation type="submission" date="2019-07" db="EMBL/GenBank/DDBJ databases">
        <title>Whole genome shotgun sequence of Sporosarcina luteola NBRC 105378.</title>
        <authorList>
            <person name="Hosoyama A."/>
            <person name="Uohara A."/>
            <person name="Ohji S."/>
            <person name="Ichikawa N."/>
        </authorList>
    </citation>
    <scope>NUCLEOTIDE SEQUENCE [LARGE SCALE GENOMIC DNA]</scope>
    <source>
        <strain evidence="10 11">NBRC 105378</strain>
    </source>
</reference>
<proteinExistence type="inferred from homology"/>
<keyword evidence="5 10" id="KW-0031">Aminopeptidase</keyword>